<dbReference type="InterPro" id="IPR050189">
    <property type="entry name" value="MFS_Efflux_Transporters"/>
</dbReference>
<proteinExistence type="predicted"/>
<feature type="transmembrane region" description="Helical" evidence="6">
    <location>
        <begin position="359"/>
        <end position="376"/>
    </location>
</feature>
<feature type="transmembrane region" description="Helical" evidence="6">
    <location>
        <begin position="198"/>
        <end position="222"/>
    </location>
</feature>
<dbReference type="Pfam" id="PF07690">
    <property type="entry name" value="MFS_1"/>
    <property type="match status" value="1"/>
</dbReference>
<feature type="transmembrane region" description="Helical" evidence="6">
    <location>
        <begin position="234"/>
        <end position="252"/>
    </location>
</feature>
<feature type="transmembrane region" description="Helical" evidence="6">
    <location>
        <begin position="331"/>
        <end position="353"/>
    </location>
</feature>
<feature type="domain" description="Major facilitator superfamily (MFS) profile" evidence="7">
    <location>
        <begin position="2"/>
        <end position="382"/>
    </location>
</feature>
<sequence length="390" mass="39739">MGVFWLALAAFAIGTEAFVIAGLLPVISEDLQISAAATGQFVTAYALAYALGSPILAVAFNNFDRRHVLTLALSGFIAANLLAIASTSFPLLLASRVLMAMGAALCTPTALGVAVALASPERRGRAVALVTSGITVATVIGVPLGTMVGNQFGWRATFVMVAALGAVALAGVLYGVPRGLPNSTATLGERLAVARHPGVLYALATTVLWAIGGFTVFTYLAIPLQGLGFNAADISLALLIFGSAAAIGNMLGGTLADRFGPLPTAAVGLAGMATALVLLSLALKSTTPDHTRYVVLLLVFGWAIAGWAFYPAQIASIVRIDPRTSVIALSLNASTMYLGFALGGAAGGIVLSILGPTDLGWVGGSSVAASLAVLLFRGRQERLKPYKIAG</sequence>
<feature type="transmembrane region" description="Helical" evidence="6">
    <location>
        <begin position="97"/>
        <end position="119"/>
    </location>
</feature>
<evidence type="ECO:0000256" key="3">
    <source>
        <dbReference type="ARBA" id="ARBA00022692"/>
    </source>
</evidence>
<gene>
    <name evidence="8" type="ORF">CQ14_05620</name>
</gene>
<dbReference type="InterPro" id="IPR020846">
    <property type="entry name" value="MFS_dom"/>
</dbReference>
<dbReference type="GO" id="GO:0022857">
    <property type="term" value="F:transmembrane transporter activity"/>
    <property type="evidence" value="ECO:0007669"/>
    <property type="project" value="InterPro"/>
</dbReference>
<evidence type="ECO:0000313" key="9">
    <source>
        <dbReference type="Proteomes" id="UP000051660"/>
    </source>
</evidence>
<comment type="caution">
    <text evidence="8">The sequence shown here is derived from an EMBL/GenBank/DDBJ whole genome shotgun (WGS) entry which is preliminary data.</text>
</comment>
<keyword evidence="4 6" id="KW-1133">Transmembrane helix</keyword>
<dbReference type="GO" id="GO:0005886">
    <property type="term" value="C:plasma membrane"/>
    <property type="evidence" value="ECO:0007669"/>
    <property type="project" value="UniProtKB-SubCell"/>
</dbReference>
<evidence type="ECO:0000259" key="7">
    <source>
        <dbReference type="PROSITE" id="PS50850"/>
    </source>
</evidence>
<dbReference type="SUPFAM" id="SSF103473">
    <property type="entry name" value="MFS general substrate transporter"/>
    <property type="match status" value="1"/>
</dbReference>
<dbReference type="Gene3D" id="1.20.1250.20">
    <property type="entry name" value="MFS general substrate transporter like domains"/>
    <property type="match status" value="1"/>
</dbReference>
<name>A0A0R3N4Y8_9BRAD</name>
<dbReference type="AlphaFoldDB" id="A0A0R3N4Y8"/>
<dbReference type="OrthoDB" id="9810111at2"/>
<evidence type="ECO:0000313" key="8">
    <source>
        <dbReference type="EMBL" id="KRR24819.1"/>
    </source>
</evidence>
<protein>
    <submittedName>
        <fullName evidence="8">MFS transporter</fullName>
    </submittedName>
</protein>
<evidence type="ECO:0000256" key="6">
    <source>
        <dbReference type="SAM" id="Phobius"/>
    </source>
</evidence>
<reference evidence="8 9" key="1">
    <citation type="submission" date="2014-03" db="EMBL/GenBank/DDBJ databases">
        <title>Bradyrhizobium valentinum sp. nov., isolated from effective nodules of Lupinus mariae-josephae, a lupine endemic of basic-lime soils in Eastern Spain.</title>
        <authorList>
            <person name="Duran D."/>
            <person name="Rey L."/>
            <person name="Navarro A."/>
            <person name="Busquets A."/>
            <person name="Imperial J."/>
            <person name="Ruiz-Argueso T."/>
        </authorList>
    </citation>
    <scope>NUCLEOTIDE SEQUENCE [LARGE SCALE GENOMIC DNA]</scope>
    <source>
        <strain evidence="8 9">CCBAU 23086</strain>
    </source>
</reference>
<dbReference type="EMBL" id="LLYB01000060">
    <property type="protein sequence ID" value="KRR24819.1"/>
    <property type="molecule type" value="Genomic_DNA"/>
</dbReference>
<keyword evidence="5 6" id="KW-0472">Membrane</keyword>
<evidence type="ECO:0000256" key="4">
    <source>
        <dbReference type="ARBA" id="ARBA00022989"/>
    </source>
</evidence>
<dbReference type="PROSITE" id="PS50850">
    <property type="entry name" value="MFS"/>
    <property type="match status" value="1"/>
</dbReference>
<dbReference type="InterPro" id="IPR036259">
    <property type="entry name" value="MFS_trans_sf"/>
</dbReference>
<evidence type="ECO:0000256" key="1">
    <source>
        <dbReference type="ARBA" id="ARBA00004651"/>
    </source>
</evidence>
<dbReference type="RefSeq" id="WP_057858397.1">
    <property type="nucleotide sequence ID" value="NZ_LLYB01000060.1"/>
</dbReference>
<feature type="transmembrane region" description="Helical" evidence="6">
    <location>
        <begin position="152"/>
        <end position="177"/>
    </location>
</feature>
<comment type="subcellular location">
    <subcellularLocation>
        <location evidence="1">Cell membrane</location>
        <topology evidence="1">Multi-pass membrane protein</topology>
    </subcellularLocation>
</comment>
<feature type="transmembrane region" description="Helical" evidence="6">
    <location>
        <begin position="293"/>
        <end position="310"/>
    </location>
</feature>
<feature type="transmembrane region" description="Helical" evidence="6">
    <location>
        <begin position="259"/>
        <end position="281"/>
    </location>
</feature>
<evidence type="ECO:0000256" key="2">
    <source>
        <dbReference type="ARBA" id="ARBA00022475"/>
    </source>
</evidence>
<feature type="transmembrane region" description="Helical" evidence="6">
    <location>
        <begin position="126"/>
        <end position="146"/>
    </location>
</feature>
<feature type="transmembrane region" description="Helical" evidence="6">
    <location>
        <begin position="41"/>
        <end position="61"/>
    </location>
</feature>
<dbReference type="CDD" id="cd17324">
    <property type="entry name" value="MFS_NepI_like"/>
    <property type="match status" value="1"/>
</dbReference>
<evidence type="ECO:0000256" key="5">
    <source>
        <dbReference type="ARBA" id="ARBA00023136"/>
    </source>
</evidence>
<dbReference type="Proteomes" id="UP000051660">
    <property type="component" value="Unassembled WGS sequence"/>
</dbReference>
<keyword evidence="2" id="KW-1003">Cell membrane</keyword>
<accession>A0A0R3N4Y8</accession>
<dbReference type="PANTHER" id="PTHR43124:SF10">
    <property type="entry name" value="PURINE EFFLUX PUMP PBUE"/>
    <property type="match status" value="1"/>
</dbReference>
<dbReference type="InterPro" id="IPR011701">
    <property type="entry name" value="MFS"/>
</dbReference>
<organism evidence="8 9">
    <name type="scientific">Bradyrhizobium lablabi</name>
    <dbReference type="NCBI Taxonomy" id="722472"/>
    <lineage>
        <taxon>Bacteria</taxon>
        <taxon>Pseudomonadati</taxon>
        <taxon>Pseudomonadota</taxon>
        <taxon>Alphaproteobacteria</taxon>
        <taxon>Hyphomicrobiales</taxon>
        <taxon>Nitrobacteraceae</taxon>
        <taxon>Bradyrhizobium</taxon>
    </lineage>
</organism>
<feature type="transmembrane region" description="Helical" evidence="6">
    <location>
        <begin position="68"/>
        <end position="91"/>
    </location>
</feature>
<dbReference type="PANTHER" id="PTHR43124">
    <property type="entry name" value="PURINE EFFLUX PUMP PBUE"/>
    <property type="match status" value="1"/>
</dbReference>
<keyword evidence="3 6" id="KW-0812">Transmembrane</keyword>